<feature type="compositionally biased region" description="Basic and acidic residues" evidence="1">
    <location>
        <begin position="35"/>
        <end position="48"/>
    </location>
</feature>
<feature type="non-terminal residue" evidence="2">
    <location>
        <position position="1"/>
    </location>
</feature>
<dbReference type="AlphaFoldDB" id="A0AA36MQ92"/>
<gene>
    <name evidence="2" type="ORF">EVOR1521_LOCUS9084</name>
</gene>
<evidence type="ECO:0000256" key="1">
    <source>
        <dbReference type="SAM" id="MobiDB-lite"/>
    </source>
</evidence>
<dbReference type="Proteomes" id="UP001178507">
    <property type="component" value="Unassembled WGS sequence"/>
</dbReference>
<comment type="caution">
    <text evidence="2">The sequence shown here is derived from an EMBL/GenBank/DDBJ whole genome shotgun (WGS) entry which is preliminary data.</text>
</comment>
<name>A0AA36MQ92_9DINO</name>
<keyword evidence="3" id="KW-1185">Reference proteome</keyword>
<protein>
    <submittedName>
        <fullName evidence="2">Uncharacterized protein</fullName>
    </submittedName>
</protein>
<reference evidence="2" key="1">
    <citation type="submission" date="2023-08" db="EMBL/GenBank/DDBJ databases">
        <authorList>
            <person name="Chen Y."/>
            <person name="Shah S."/>
            <person name="Dougan E. K."/>
            <person name="Thang M."/>
            <person name="Chan C."/>
        </authorList>
    </citation>
    <scope>NUCLEOTIDE SEQUENCE</scope>
</reference>
<dbReference type="EMBL" id="CAUJNA010000803">
    <property type="protein sequence ID" value="CAJ1381375.1"/>
    <property type="molecule type" value="Genomic_DNA"/>
</dbReference>
<sequence>MAKRKKPGEQQGGKEMMEEKRKEQKKQKLQKGQKGQKEQLQKVSESPKKKQPPKQGRIFSTTSGSAVWLGAFRNTRPGSEPLFVDGQQGVASSDPLVGVEEPPQKT</sequence>
<proteinExistence type="predicted"/>
<evidence type="ECO:0000313" key="2">
    <source>
        <dbReference type="EMBL" id="CAJ1381375.1"/>
    </source>
</evidence>
<organism evidence="2 3">
    <name type="scientific">Effrenium voratum</name>
    <dbReference type="NCBI Taxonomy" id="2562239"/>
    <lineage>
        <taxon>Eukaryota</taxon>
        <taxon>Sar</taxon>
        <taxon>Alveolata</taxon>
        <taxon>Dinophyceae</taxon>
        <taxon>Suessiales</taxon>
        <taxon>Symbiodiniaceae</taxon>
        <taxon>Effrenium</taxon>
    </lineage>
</organism>
<feature type="region of interest" description="Disordered" evidence="1">
    <location>
        <begin position="1"/>
        <end position="106"/>
    </location>
</feature>
<evidence type="ECO:0000313" key="3">
    <source>
        <dbReference type="Proteomes" id="UP001178507"/>
    </source>
</evidence>
<accession>A0AA36MQ92</accession>